<dbReference type="CDD" id="cd05233">
    <property type="entry name" value="SDR_c"/>
    <property type="match status" value="1"/>
</dbReference>
<sequence length="240" mass="25640">MPRAVSEQHVVITGAAKGLGKAIAEAFHAAGAQVALVDYDAAALAELRRELPGSTIYAVDLSDVSATRAAIAAIDAEHPQVDTLVHNAGFLVPQAFAEMTEERWNLTFNVGMQAAYLFTRAYWNRWLAAGSGCGIYVSSNSGIRADWGEAPYAATKHALEGFSSALGLEGTEKGVYTHTVTPGKPMRTPMSEQNYPESLKQRWVEPSELAPAFVYLAGQPDASLSGKRLSAAEIAERAKT</sequence>
<dbReference type="PANTHER" id="PTHR44196">
    <property type="entry name" value="DEHYDROGENASE/REDUCTASE SDR FAMILY MEMBER 7B"/>
    <property type="match status" value="1"/>
</dbReference>
<dbReference type="Pfam" id="PF00106">
    <property type="entry name" value="adh_short"/>
    <property type="match status" value="1"/>
</dbReference>
<gene>
    <name evidence="3" type="ORF">ACFQBQ_12890</name>
</gene>
<dbReference type="SUPFAM" id="SSF51735">
    <property type="entry name" value="NAD(P)-binding Rossmann-fold domains"/>
    <property type="match status" value="1"/>
</dbReference>
<protein>
    <submittedName>
        <fullName evidence="3">SDR family NAD(P)-dependent oxidoreductase</fullName>
        <ecNumber evidence="3">1.1.1.-</ecNumber>
    </submittedName>
</protein>
<dbReference type="InterPro" id="IPR036291">
    <property type="entry name" value="NAD(P)-bd_dom_sf"/>
</dbReference>
<name>A0ABW1ZAF0_9BACT</name>
<evidence type="ECO:0000313" key="4">
    <source>
        <dbReference type="Proteomes" id="UP001596391"/>
    </source>
</evidence>
<dbReference type="RefSeq" id="WP_263370132.1">
    <property type="nucleotide sequence ID" value="NZ_JAGSYD010000001.1"/>
</dbReference>
<comment type="similarity">
    <text evidence="1">Belongs to the short-chain dehydrogenases/reductases (SDR) family.</text>
</comment>
<dbReference type="PRINTS" id="PR00081">
    <property type="entry name" value="GDHRDH"/>
</dbReference>
<dbReference type="EC" id="1.1.1.-" evidence="3"/>
<comment type="caution">
    <text evidence="3">The sequence shown here is derived from an EMBL/GenBank/DDBJ whole genome shotgun (WGS) entry which is preliminary data.</text>
</comment>
<dbReference type="InterPro" id="IPR002347">
    <property type="entry name" value="SDR_fam"/>
</dbReference>
<dbReference type="EMBL" id="JBHSWI010000001">
    <property type="protein sequence ID" value="MFC6646465.1"/>
    <property type="molecule type" value="Genomic_DNA"/>
</dbReference>
<evidence type="ECO:0000313" key="3">
    <source>
        <dbReference type="EMBL" id="MFC6646465.1"/>
    </source>
</evidence>
<evidence type="ECO:0000256" key="2">
    <source>
        <dbReference type="ARBA" id="ARBA00023002"/>
    </source>
</evidence>
<keyword evidence="4" id="KW-1185">Reference proteome</keyword>
<proteinExistence type="inferred from homology"/>
<dbReference type="InterPro" id="IPR020904">
    <property type="entry name" value="Sc_DH/Rdtase_CS"/>
</dbReference>
<accession>A0ABW1ZAF0</accession>
<dbReference type="PROSITE" id="PS00061">
    <property type="entry name" value="ADH_SHORT"/>
    <property type="match status" value="1"/>
</dbReference>
<reference evidence="4" key="1">
    <citation type="journal article" date="2019" name="Int. J. Syst. Evol. Microbiol.">
        <title>The Global Catalogue of Microorganisms (GCM) 10K type strain sequencing project: providing services to taxonomists for standard genome sequencing and annotation.</title>
        <authorList>
            <consortium name="The Broad Institute Genomics Platform"/>
            <consortium name="The Broad Institute Genome Sequencing Center for Infectious Disease"/>
            <person name="Wu L."/>
            <person name="Ma J."/>
        </authorList>
    </citation>
    <scope>NUCLEOTIDE SEQUENCE [LARGE SCALE GENOMIC DNA]</scope>
    <source>
        <strain evidence="4">CGMCC 1.16026</strain>
    </source>
</reference>
<organism evidence="3 4">
    <name type="scientific">Granulicella cerasi</name>
    <dbReference type="NCBI Taxonomy" id="741063"/>
    <lineage>
        <taxon>Bacteria</taxon>
        <taxon>Pseudomonadati</taxon>
        <taxon>Acidobacteriota</taxon>
        <taxon>Terriglobia</taxon>
        <taxon>Terriglobales</taxon>
        <taxon>Acidobacteriaceae</taxon>
        <taxon>Granulicella</taxon>
    </lineage>
</organism>
<dbReference type="Proteomes" id="UP001596391">
    <property type="component" value="Unassembled WGS sequence"/>
</dbReference>
<dbReference type="Gene3D" id="3.40.50.720">
    <property type="entry name" value="NAD(P)-binding Rossmann-like Domain"/>
    <property type="match status" value="1"/>
</dbReference>
<evidence type="ECO:0000256" key="1">
    <source>
        <dbReference type="ARBA" id="ARBA00006484"/>
    </source>
</evidence>
<keyword evidence="2 3" id="KW-0560">Oxidoreductase</keyword>
<dbReference type="GO" id="GO:0016491">
    <property type="term" value="F:oxidoreductase activity"/>
    <property type="evidence" value="ECO:0007669"/>
    <property type="project" value="UniProtKB-KW"/>
</dbReference>
<dbReference type="PANTHER" id="PTHR44196:SF1">
    <property type="entry name" value="DEHYDROGENASE_REDUCTASE SDR FAMILY MEMBER 7B"/>
    <property type="match status" value="1"/>
</dbReference>